<keyword evidence="3" id="KW-0067">ATP-binding</keyword>
<dbReference type="PROSITE" id="PS50893">
    <property type="entry name" value="ABC_TRANSPORTER_2"/>
    <property type="match status" value="2"/>
</dbReference>
<dbReference type="Pfam" id="PF00005">
    <property type="entry name" value="ABC_tran"/>
    <property type="match status" value="2"/>
</dbReference>
<reference evidence="5" key="1">
    <citation type="submission" date="2018-06" db="EMBL/GenBank/DDBJ databases">
        <authorList>
            <person name="Zhirakovskaya E."/>
        </authorList>
    </citation>
    <scope>NUCLEOTIDE SEQUENCE</scope>
</reference>
<dbReference type="AlphaFoldDB" id="A0A3B0YN81"/>
<accession>A0A3B0YN81</accession>
<feature type="domain" description="ABC transporter" evidence="4">
    <location>
        <begin position="299"/>
        <end position="527"/>
    </location>
</feature>
<gene>
    <name evidence="5" type="ORF">MNBD_GAMMA13-1822</name>
</gene>
<keyword evidence="2" id="KW-0547">Nucleotide-binding</keyword>
<dbReference type="InterPro" id="IPR050611">
    <property type="entry name" value="ABCF"/>
</dbReference>
<evidence type="ECO:0000256" key="2">
    <source>
        <dbReference type="ARBA" id="ARBA00022741"/>
    </source>
</evidence>
<protein>
    <submittedName>
        <fullName evidence="5">Bis-ABC ATPase YbiT</fullName>
    </submittedName>
</protein>
<dbReference type="Gene3D" id="3.40.50.300">
    <property type="entry name" value="P-loop containing nucleotide triphosphate hydrolases"/>
    <property type="match status" value="2"/>
</dbReference>
<dbReference type="CDD" id="cd03221">
    <property type="entry name" value="ABCF_EF-3"/>
    <property type="match status" value="2"/>
</dbReference>
<keyword evidence="1" id="KW-0677">Repeat</keyword>
<dbReference type="EMBL" id="UOFK01000122">
    <property type="protein sequence ID" value="VAW77583.1"/>
    <property type="molecule type" value="Genomic_DNA"/>
</dbReference>
<dbReference type="InterPro" id="IPR032781">
    <property type="entry name" value="ABC_tran_Xtn"/>
</dbReference>
<name>A0A3B0YN81_9ZZZZ</name>
<dbReference type="GO" id="GO:0005524">
    <property type="term" value="F:ATP binding"/>
    <property type="evidence" value="ECO:0007669"/>
    <property type="project" value="UniProtKB-KW"/>
</dbReference>
<evidence type="ECO:0000259" key="4">
    <source>
        <dbReference type="PROSITE" id="PS50893"/>
    </source>
</evidence>
<organism evidence="5">
    <name type="scientific">hydrothermal vent metagenome</name>
    <dbReference type="NCBI Taxonomy" id="652676"/>
    <lineage>
        <taxon>unclassified sequences</taxon>
        <taxon>metagenomes</taxon>
        <taxon>ecological metagenomes</taxon>
    </lineage>
</organism>
<evidence type="ECO:0000313" key="5">
    <source>
        <dbReference type="EMBL" id="VAW77583.1"/>
    </source>
</evidence>
<dbReference type="SMART" id="SM00382">
    <property type="entry name" value="AAA"/>
    <property type="match status" value="2"/>
</dbReference>
<dbReference type="PANTHER" id="PTHR19211">
    <property type="entry name" value="ATP-BINDING TRANSPORT PROTEIN-RELATED"/>
    <property type="match status" value="1"/>
</dbReference>
<dbReference type="FunFam" id="3.40.50.300:FF:000070">
    <property type="entry name" value="Putative ABC transporter ATP-binding component"/>
    <property type="match status" value="1"/>
</dbReference>
<proteinExistence type="predicted"/>
<evidence type="ECO:0000256" key="1">
    <source>
        <dbReference type="ARBA" id="ARBA00022737"/>
    </source>
</evidence>
<feature type="domain" description="ABC transporter" evidence="4">
    <location>
        <begin position="1"/>
        <end position="244"/>
    </location>
</feature>
<evidence type="ECO:0000256" key="3">
    <source>
        <dbReference type="ARBA" id="ARBA00022840"/>
    </source>
</evidence>
<dbReference type="SUPFAM" id="SSF52540">
    <property type="entry name" value="P-loop containing nucleoside triphosphate hydrolases"/>
    <property type="match status" value="2"/>
</dbReference>
<sequence>MQFGAKPLFENVSVKFGEGNRYGLIGANGCGKSTFMKILGDDLEASAGNVSKAPHERIGKLRQDQFAYEEYSVVDTVIMGHEELWAVKSERDAIYSNPEMTEADGIRAAELEAEFAEMDGYTAEARAGELLLGVGIPIEQHLGTMSQVAPGWKLRVLLAQVIFSEPDIMLLDEPTNNLDINAIRWLEGVLNERNCTMIIISHDRHFLNSVCTHMADLDYGEIRLYHGNYDEYMIAATRANETLLANNAKKKAQIAELKSFVSRFSANASKSKQATSRAKQIDKIQLDEVKPSSRQNPYIRFEQNKKLHRLALEVEGLDKRFDEDLFSGLNLMVEVGERIAIIGPNGIGKSTLLKCLIGELEPSAGNVKWSENSNIGYYAQDHATDFEEHKLLLDWMGQWGQESDDEQVIRGTLGRLLFSQDDMDKSVNVISGGEQGRMLFGKLMLQRPNIMLMDEPTNHLDMESIESLNLALENYPGTLIFVSHDREFVSSLATRIIELTPTGIVDFHGAYEDYLRSQDIGQQKIKASR</sequence>
<dbReference type="GO" id="GO:0016887">
    <property type="term" value="F:ATP hydrolysis activity"/>
    <property type="evidence" value="ECO:0007669"/>
    <property type="project" value="InterPro"/>
</dbReference>
<dbReference type="FunFam" id="3.40.50.300:FF:000011">
    <property type="entry name" value="Putative ABC transporter ATP-binding component"/>
    <property type="match status" value="1"/>
</dbReference>
<dbReference type="PANTHER" id="PTHR19211:SF96">
    <property type="entry name" value="ATP-BINDING PROTEIN YBIT-RELATED"/>
    <property type="match status" value="1"/>
</dbReference>
<dbReference type="InterPro" id="IPR003593">
    <property type="entry name" value="AAA+_ATPase"/>
</dbReference>
<dbReference type="Pfam" id="PF12848">
    <property type="entry name" value="ABC_tran_Xtn"/>
    <property type="match status" value="1"/>
</dbReference>
<dbReference type="InterPro" id="IPR027417">
    <property type="entry name" value="P-loop_NTPase"/>
</dbReference>
<dbReference type="NCBIfam" id="NF011646">
    <property type="entry name" value="PRK15064.1"/>
    <property type="match status" value="1"/>
</dbReference>
<dbReference type="InterPro" id="IPR003439">
    <property type="entry name" value="ABC_transporter-like_ATP-bd"/>
</dbReference>